<evidence type="ECO:0000313" key="1">
    <source>
        <dbReference type="EMBL" id="KAG7527880.1"/>
    </source>
</evidence>
<dbReference type="AlphaFoldDB" id="A0A8K0JGL8"/>
<accession>A0A8K0JGL8</accession>
<protein>
    <submittedName>
        <fullName evidence="1">Uncharacterized protein</fullName>
    </submittedName>
</protein>
<evidence type="ECO:0000313" key="2">
    <source>
        <dbReference type="Proteomes" id="UP000812966"/>
    </source>
</evidence>
<dbReference type="InterPro" id="IPR027850">
    <property type="entry name" value="DUF4504"/>
</dbReference>
<reference evidence="1" key="1">
    <citation type="submission" date="2020-04" db="EMBL/GenBank/DDBJ databases">
        <title>Analysis of mating type loci in Filobasidium floriforme.</title>
        <authorList>
            <person name="Nowrousian M."/>
        </authorList>
    </citation>
    <scope>NUCLEOTIDE SEQUENCE</scope>
    <source>
        <strain evidence="1">CBS 6242</strain>
    </source>
</reference>
<dbReference type="EMBL" id="JABELV010000222">
    <property type="protein sequence ID" value="KAG7527880.1"/>
    <property type="molecule type" value="Genomic_DNA"/>
</dbReference>
<dbReference type="Pfam" id="PF14953">
    <property type="entry name" value="DUF4504"/>
    <property type="match status" value="1"/>
</dbReference>
<proteinExistence type="predicted"/>
<dbReference type="OrthoDB" id="2594631at2759"/>
<organism evidence="1 2">
    <name type="scientific">Filobasidium floriforme</name>
    <dbReference type="NCBI Taxonomy" id="5210"/>
    <lineage>
        <taxon>Eukaryota</taxon>
        <taxon>Fungi</taxon>
        <taxon>Dikarya</taxon>
        <taxon>Basidiomycota</taxon>
        <taxon>Agaricomycotina</taxon>
        <taxon>Tremellomycetes</taxon>
        <taxon>Filobasidiales</taxon>
        <taxon>Filobasidiaceae</taxon>
        <taxon>Filobasidium</taxon>
    </lineage>
</organism>
<comment type="caution">
    <text evidence="1">The sequence shown here is derived from an EMBL/GenBank/DDBJ whole genome shotgun (WGS) entry which is preliminary data.</text>
</comment>
<gene>
    <name evidence="1" type="ORF">FFLO_06545</name>
</gene>
<keyword evidence="2" id="KW-1185">Reference proteome</keyword>
<sequence>MNLPHGDHSVSLSSRVGAVFNEVLTGRQGPRPSRHKKISRRALKETVEGIWVVAIGLRRSFLLETVQLDERDCVAIGECFQTMPDLNHMVMIFESTSASAFALNLDLHRNMSVNPDAGVALGPIKIDVSLPGLNVEQLDLSSNRYLILLQEQLQARSRTAVLALVQPEDFPELAGILLEYPVIYSLSASVVGGSTHLDGAPLTLVKAWLIRQKSQPILLLSYTYPQSIESKTSLRNLPMATKTLFANRIVKAAENGRFTSEEGFDVDVTVETITLDRVVL</sequence>
<dbReference type="Proteomes" id="UP000812966">
    <property type="component" value="Unassembled WGS sequence"/>
</dbReference>
<name>A0A8K0JGL8_9TREE</name>